<name>A0A1J1IEQ9_9DIPT</name>
<evidence type="ECO:0000256" key="1">
    <source>
        <dbReference type="ARBA" id="ARBA00001946"/>
    </source>
</evidence>
<evidence type="ECO:0000313" key="7">
    <source>
        <dbReference type="EMBL" id="CRK98759.1"/>
    </source>
</evidence>
<dbReference type="SUPFAM" id="SSF81891">
    <property type="entry name" value="Poly A polymerase C-terminal region-like"/>
    <property type="match status" value="1"/>
</dbReference>
<evidence type="ECO:0000256" key="2">
    <source>
        <dbReference type="ARBA" id="ARBA00022694"/>
    </source>
</evidence>
<dbReference type="GO" id="GO:0005739">
    <property type="term" value="C:mitochondrion"/>
    <property type="evidence" value="ECO:0007669"/>
    <property type="project" value="TreeGrafter"/>
</dbReference>
<dbReference type="InterPro" id="IPR032828">
    <property type="entry name" value="PolyA_RNA-bd"/>
</dbReference>
<gene>
    <name evidence="7" type="ORF">CLUMA_CG012009</name>
</gene>
<dbReference type="GO" id="GO:0016779">
    <property type="term" value="F:nucleotidyltransferase activity"/>
    <property type="evidence" value="ECO:0007669"/>
    <property type="project" value="UniProtKB-KW"/>
</dbReference>
<evidence type="ECO:0000256" key="5">
    <source>
        <dbReference type="ARBA" id="ARBA00022842"/>
    </source>
</evidence>
<dbReference type="GO" id="GO:0046872">
    <property type="term" value="F:metal ion binding"/>
    <property type="evidence" value="ECO:0007669"/>
    <property type="project" value="UniProtKB-KW"/>
</dbReference>
<organism evidence="7 8">
    <name type="scientific">Clunio marinus</name>
    <dbReference type="NCBI Taxonomy" id="568069"/>
    <lineage>
        <taxon>Eukaryota</taxon>
        <taxon>Metazoa</taxon>
        <taxon>Ecdysozoa</taxon>
        <taxon>Arthropoda</taxon>
        <taxon>Hexapoda</taxon>
        <taxon>Insecta</taxon>
        <taxon>Pterygota</taxon>
        <taxon>Neoptera</taxon>
        <taxon>Endopterygota</taxon>
        <taxon>Diptera</taxon>
        <taxon>Nematocera</taxon>
        <taxon>Chironomoidea</taxon>
        <taxon>Chironomidae</taxon>
        <taxon>Clunio</taxon>
    </lineage>
</organism>
<evidence type="ECO:0000259" key="6">
    <source>
        <dbReference type="Pfam" id="PF12627"/>
    </source>
</evidence>
<keyword evidence="5" id="KW-0460">Magnesium</keyword>
<dbReference type="Proteomes" id="UP000183832">
    <property type="component" value="Unassembled WGS sequence"/>
</dbReference>
<reference evidence="7 8" key="1">
    <citation type="submission" date="2015-04" db="EMBL/GenBank/DDBJ databases">
        <authorList>
            <person name="Syromyatnikov M.Y."/>
            <person name="Popov V.N."/>
        </authorList>
    </citation>
    <scope>NUCLEOTIDE SEQUENCE [LARGE SCALE GENOMIC DNA]</scope>
</reference>
<dbReference type="AlphaFoldDB" id="A0A1J1IEQ9"/>
<accession>A0A1J1IEQ9</accession>
<dbReference type="GO" id="GO:0000049">
    <property type="term" value="F:tRNA binding"/>
    <property type="evidence" value="ECO:0007669"/>
    <property type="project" value="TreeGrafter"/>
</dbReference>
<proteinExistence type="predicted"/>
<feature type="domain" description="tRNA nucleotidyltransferase/poly(A) polymerase RNA and SrmB- binding" evidence="6">
    <location>
        <begin position="229"/>
        <end position="280"/>
    </location>
</feature>
<keyword evidence="3" id="KW-0808">Transferase</keyword>
<evidence type="ECO:0000256" key="3">
    <source>
        <dbReference type="ARBA" id="ARBA00022695"/>
    </source>
</evidence>
<dbReference type="EMBL" id="CVRI01000048">
    <property type="protein sequence ID" value="CRK98759.1"/>
    <property type="molecule type" value="Genomic_DNA"/>
</dbReference>
<dbReference type="PANTHER" id="PTHR46173:SF1">
    <property type="entry name" value="CCA TRNA NUCLEOTIDYLTRANSFERASE 1, MITOCHONDRIAL"/>
    <property type="match status" value="1"/>
</dbReference>
<dbReference type="GO" id="GO:1990180">
    <property type="term" value="P:mitochondrial tRNA 3'-end processing"/>
    <property type="evidence" value="ECO:0007669"/>
    <property type="project" value="TreeGrafter"/>
</dbReference>
<dbReference type="PANTHER" id="PTHR46173">
    <property type="entry name" value="CCA TRNA NUCLEOTIDYLTRANSFERASE 1, MITOCHONDRIAL"/>
    <property type="match status" value="1"/>
</dbReference>
<keyword evidence="8" id="KW-1185">Reference proteome</keyword>
<keyword evidence="2" id="KW-0819">tRNA processing</keyword>
<keyword evidence="3" id="KW-0548">Nucleotidyltransferase</keyword>
<evidence type="ECO:0000313" key="8">
    <source>
        <dbReference type="Proteomes" id="UP000183832"/>
    </source>
</evidence>
<dbReference type="InterPro" id="IPR050264">
    <property type="entry name" value="Bact_CCA-adding_enz_type3_sf"/>
</dbReference>
<dbReference type="GO" id="GO:0001680">
    <property type="term" value="P:tRNA 3'-terminal CCA addition"/>
    <property type="evidence" value="ECO:0007669"/>
    <property type="project" value="TreeGrafter"/>
</dbReference>
<protein>
    <submittedName>
        <fullName evidence="7">CLUMA_CG012009, isoform C</fullName>
    </submittedName>
</protein>
<keyword evidence="4" id="KW-0479">Metal-binding</keyword>
<sequence>MQELEPELKEPDRGEIDDLNIEWNFARPDYSLVNLAYLMGKTARNGTESAVLFIENLIKRCEMEIKHKNRSQWKFISQDDFSIQLNGKDVTEKTLNLSRNFTSDNRKCPLSNPFPWEVTEIFSDKPKCTFAWRHWNENIELNGFAIVELRGDNKIKNIKVFYKSDEIITKFASENIDSLYDYFFGFEDLMERRVKFVGNADTRIKEDFLRILRYFRFYGRIAKSPDQHDPETLKIISNNAEGLQRVSGERIWVELKKILQGNFAGEILMTIIDCGLSQHIGLPSNPDKEDFRNLCKNQSIAKDCDPITILAALLNLPEDALHLHERLKFSAYERDLLYFLAQNKNEFRDVDDLIRYQQMCLITSGKIKDIKEYVEELLKLHCKLDLHQKLKEWTVPRFPVTGSLLLQNNCPTGKIVGVVLNKLKVIWVESEFKLTSEELLEHLPQIFKDLNIVDGKLVKKPKTQ</sequence>
<dbReference type="Gene3D" id="1.10.3090.10">
    <property type="entry name" value="cca-adding enzyme, domain 2"/>
    <property type="match status" value="1"/>
</dbReference>
<comment type="cofactor">
    <cofactor evidence="1">
        <name>Mg(2+)</name>
        <dbReference type="ChEBI" id="CHEBI:18420"/>
    </cofactor>
</comment>
<evidence type="ECO:0000256" key="4">
    <source>
        <dbReference type="ARBA" id="ARBA00022723"/>
    </source>
</evidence>
<dbReference type="OrthoDB" id="445712at2759"/>
<dbReference type="Pfam" id="PF12627">
    <property type="entry name" value="PolyA_pol_RNAbd"/>
    <property type="match status" value="1"/>
</dbReference>